<protein>
    <recommendedName>
        <fullName evidence="2">DUF4316 domain-containing protein</fullName>
    </recommendedName>
</protein>
<sequence>MENNPLKNAELSVEQNYNHIDSLINNLPPEPEKPLDKVKELPRRRRSREREER</sequence>
<organism evidence="3 4">
    <name type="scientific">Anaerotruncus colihominis DSM 17241</name>
    <dbReference type="NCBI Taxonomy" id="445972"/>
    <lineage>
        <taxon>Bacteria</taxon>
        <taxon>Bacillati</taxon>
        <taxon>Bacillota</taxon>
        <taxon>Clostridia</taxon>
        <taxon>Eubacteriales</taxon>
        <taxon>Oscillospiraceae</taxon>
        <taxon>Anaerotruncus</taxon>
    </lineage>
</organism>
<reference evidence="3" key="1">
    <citation type="submission" date="2007-11" db="EMBL/GenBank/DDBJ databases">
        <authorList>
            <person name="Fulton L."/>
            <person name="Clifton S."/>
            <person name="Fulton B."/>
            <person name="Xu J."/>
            <person name="Minx P."/>
            <person name="Pepin K.H."/>
            <person name="Johnson M."/>
            <person name="Thiruvilangam P."/>
            <person name="Bhonagiri V."/>
            <person name="Nash W.E."/>
            <person name="Mardis E.R."/>
            <person name="Wilson R.K."/>
        </authorList>
    </citation>
    <scope>NUCLEOTIDE SEQUENCE [LARGE SCALE GENOMIC DNA]</scope>
    <source>
        <strain evidence="3">DSM 17241</strain>
    </source>
</reference>
<dbReference type="Pfam" id="PF14195">
    <property type="entry name" value="DUF4316"/>
    <property type="match status" value="1"/>
</dbReference>
<feature type="region of interest" description="Disordered" evidence="1">
    <location>
        <begin position="22"/>
        <end position="53"/>
    </location>
</feature>
<feature type="compositionally biased region" description="Basic and acidic residues" evidence="1">
    <location>
        <begin position="30"/>
        <end position="41"/>
    </location>
</feature>
<gene>
    <name evidence="3" type="ORF">ANACOL_01185</name>
</gene>
<evidence type="ECO:0000259" key="2">
    <source>
        <dbReference type="Pfam" id="PF14195"/>
    </source>
</evidence>
<dbReference type="EMBL" id="ABGD02000007">
    <property type="protein sequence ID" value="EDS12342.1"/>
    <property type="molecule type" value="Genomic_DNA"/>
</dbReference>
<comment type="caution">
    <text evidence="3">The sequence shown here is derived from an EMBL/GenBank/DDBJ whole genome shotgun (WGS) entry which is preliminary data.</text>
</comment>
<dbReference type="eggNOG" id="ENOG5033FDC">
    <property type="taxonomic scope" value="Bacteria"/>
</dbReference>
<dbReference type="RefSeq" id="WP_006874567.1">
    <property type="nucleotide sequence ID" value="NZ_DS544177.1"/>
</dbReference>
<dbReference type="HOGENOM" id="CLU_2933327_0_0_9"/>
<feature type="domain" description="DUF4316" evidence="2">
    <location>
        <begin position="3"/>
        <end position="39"/>
    </location>
</feature>
<dbReference type="InterPro" id="IPR025465">
    <property type="entry name" value="DUF4316"/>
</dbReference>
<evidence type="ECO:0000313" key="4">
    <source>
        <dbReference type="Proteomes" id="UP000003803"/>
    </source>
</evidence>
<keyword evidence="4" id="KW-1185">Reference proteome</keyword>
<proteinExistence type="predicted"/>
<name>B0P8U6_9FIRM</name>
<reference evidence="3" key="2">
    <citation type="submission" date="2013-09" db="EMBL/GenBank/DDBJ databases">
        <title>Draft genome sequence of Anaerotruncus colihominis(DSM 17241).</title>
        <authorList>
            <person name="Sudarsanam P."/>
            <person name="Ley R."/>
            <person name="Guruge J."/>
            <person name="Turnbaugh P.J."/>
            <person name="Mahowald M."/>
            <person name="Liep D."/>
            <person name="Gordon J."/>
        </authorList>
    </citation>
    <scope>NUCLEOTIDE SEQUENCE</scope>
    <source>
        <strain evidence="3">DSM 17241</strain>
    </source>
</reference>
<dbReference type="Proteomes" id="UP000003803">
    <property type="component" value="Unassembled WGS sequence"/>
</dbReference>
<dbReference type="AlphaFoldDB" id="B0P8U6"/>
<accession>B0P8U6</accession>
<evidence type="ECO:0000313" key="3">
    <source>
        <dbReference type="EMBL" id="EDS12342.1"/>
    </source>
</evidence>
<evidence type="ECO:0000256" key="1">
    <source>
        <dbReference type="SAM" id="MobiDB-lite"/>
    </source>
</evidence>